<evidence type="ECO:0000313" key="8">
    <source>
        <dbReference type="EMBL" id="PND36909.1"/>
    </source>
</evidence>
<evidence type="ECO:0000256" key="3">
    <source>
        <dbReference type="ARBA" id="ARBA00022643"/>
    </source>
</evidence>
<dbReference type="AlphaFoldDB" id="A0A2N8KTX7"/>
<dbReference type="GO" id="GO:0006744">
    <property type="term" value="P:ubiquinone biosynthetic process"/>
    <property type="evidence" value="ECO:0007669"/>
    <property type="project" value="TreeGrafter"/>
</dbReference>
<name>A0A2N8KTX7_9BURK</name>
<dbReference type="PANTHER" id="PTHR30108:SF17">
    <property type="entry name" value="FERULIC ACID DECARBOXYLASE 1"/>
    <property type="match status" value="1"/>
</dbReference>
<evidence type="ECO:0000259" key="6">
    <source>
        <dbReference type="Pfam" id="PF20695"/>
    </source>
</evidence>
<dbReference type="SUPFAM" id="SSF50475">
    <property type="entry name" value="FMN-binding split barrel"/>
    <property type="match status" value="1"/>
</dbReference>
<comment type="caution">
    <text evidence="8">The sequence shown here is derived from an EMBL/GenBank/DDBJ whole genome shotgun (WGS) entry which is preliminary data.</text>
</comment>
<feature type="domain" description="3-octaprenyl-4-hydroxybenzoate carboxy-lyase-like C-terminal" evidence="7">
    <location>
        <begin position="357"/>
        <end position="481"/>
    </location>
</feature>
<keyword evidence="3" id="KW-0288">FMN</keyword>
<dbReference type="InterPro" id="IPR002830">
    <property type="entry name" value="UbiD"/>
</dbReference>
<dbReference type="EMBL" id="POSP01000003">
    <property type="protein sequence ID" value="PND36909.1"/>
    <property type="molecule type" value="Genomic_DNA"/>
</dbReference>
<dbReference type="SUPFAM" id="SSF143968">
    <property type="entry name" value="UbiD C-terminal domain-like"/>
    <property type="match status" value="1"/>
</dbReference>
<protein>
    <submittedName>
        <fullName evidence="8">4-hydroxy-3-polyprenylbenzoate decarboxylase</fullName>
    </submittedName>
</protein>
<evidence type="ECO:0000259" key="5">
    <source>
        <dbReference type="Pfam" id="PF01977"/>
    </source>
</evidence>
<dbReference type="GO" id="GO:0008694">
    <property type="term" value="F:4-hydroxy-3-polyprenylbenzoate decarboxylase activity"/>
    <property type="evidence" value="ECO:0007669"/>
    <property type="project" value="TreeGrafter"/>
</dbReference>
<dbReference type="Gene3D" id="1.20.5.570">
    <property type="entry name" value="Single helix bin"/>
    <property type="match status" value="1"/>
</dbReference>
<evidence type="ECO:0000313" key="9">
    <source>
        <dbReference type="Proteomes" id="UP000235916"/>
    </source>
</evidence>
<dbReference type="InterPro" id="IPR048304">
    <property type="entry name" value="UbiD_Rift_dom"/>
</dbReference>
<dbReference type="Proteomes" id="UP000235916">
    <property type="component" value="Unassembled WGS sequence"/>
</dbReference>
<dbReference type="NCBIfam" id="TIGR00148">
    <property type="entry name" value="UbiD family decarboxylase"/>
    <property type="match status" value="1"/>
</dbReference>
<keyword evidence="2" id="KW-0285">Flavoprotein</keyword>
<evidence type="ECO:0000256" key="4">
    <source>
        <dbReference type="ARBA" id="ARBA00023239"/>
    </source>
</evidence>
<feature type="domain" description="3-octaprenyl-4-hydroxybenzoate carboxy-lyase-like N-terminal" evidence="6">
    <location>
        <begin position="13"/>
        <end position="87"/>
    </location>
</feature>
<evidence type="ECO:0000256" key="1">
    <source>
        <dbReference type="ARBA" id="ARBA00010021"/>
    </source>
</evidence>
<dbReference type="Gene3D" id="3.40.1670.10">
    <property type="entry name" value="UbiD C-terminal domain-like"/>
    <property type="match status" value="1"/>
</dbReference>
<evidence type="ECO:0000256" key="2">
    <source>
        <dbReference type="ARBA" id="ARBA00022630"/>
    </source>
</evidence>
<feature type="domain" description="3-octaprenyl-4-hydroxybenzoate carboxy-lyase-like Rift-related" evidence="5">
    <location>
        <begin position="122"/>
        <end position="351"/>
    </location>
</feature>
<keyword evidence="4" id="KW-0456">Lyase</keyword>
<organism evidence="8 9">
    <name type="scientific">Kinneretia aquatilis</name>
    <dbReference type="NCBI Taxonomy" id="2070761"/>
    <lineage>
        <taxon>Bacteria</taxon>
        <taxon>Pseudomonadati</taxon>
        <taxon>Pseudomonadota</taxon>
        <taxon>Betaproteobacteria</taxon>
        <taxon>Burkholderiales</taxon>
        <taxon>Sphaerotilaceae</taxon>
        <taxon>Roseateles</taxon>
    </lineage>
</organism>
<sequence>MKYRDLRDFIGGLEGMGELKRVSQPVSPVLEMTALSDRVLRAEGPALLFEQPTGHTMPVLSNLFGTPRRVALGMGADSLDDLRQVGHVLANLKEPEPPKGVKDVGRLLQMMKAVWDMKPQTVRRAACQEMVLQGADINLKDIPIQTCWPGDIGPLITWGLVITRGPQSVPKPRARQNLGIYRQQLIGRRQLIMRWLAHRGGALDFREFALANPGQPFPIAVALGADPATILGAVTPVPDSLSEYQFAGLLRGSRTELVDSGVGEAGRMLQVPASAEIVLEGHIPPAAAGFTGASEDGVPLKEKGGYLHALEGPYGDHTGYYNEQDWFPVFEVSRLTRREQPIYHSTYTGKPPDEPAILGVALNEVFVPILQKQFTEIVDFYLPPEGCSYRMAVISIRKAYPGHAKRLMFGLWSFLRQFMYTKFIVVVDEDINIRDWKEVVWAITTRMDPVRDTTLVDSTPIDYLDFASPVSGLGGKMGLDATNKWPGETSREWGRGIVMTPEVQARADQLFETLFTSSASGLSGA</sequence>
<accession>A0A2N8KTX7</accession>
<comment type="similarity">
    <text evidence="1">Belongs to the UbiD family.</text>
</comment>
<dbReference type="Pfam" id="PF20696">
    <property type="entry name" value="UbiD_C"/>
    <property type="match status" value="1"/>
</dbReference>
<dbReference type="Pfam" id="PF01977">
    <property type="entry name" value="UbiD"/>
    <property type="match status" value="1"/>
</dbReference>
<dbReference type="RefSeq" id="WP_102766832.1">
    <property type="nucleotide sequence ID" value="NZ_POSP01000003.1"/>
</dbReference>
<proteinExistence type="inferred from homology"/>
<dbReference type="Pfam" id="PF20695">
    <property type="entry name" value="UbiD_N"/>
    <property type="match status" value="1"/>
</dbReference>
<dbReference type="FunFam" id="3.40.1670.10:FF:000001">
    <property type="entry name" value="3-octaprenyl-4-hydroxybenzoate carboxy-lyase"/>
    <property type="match status" value="1"/>
</dbReference>
<dbReference type="InterPro" id="IPR049381">
    <property type="entry name" value="UbiD-like_C"/>
</dbReference>
<gene>
    <name evidence="8" type="ORF">C1O66_04720</name>
</gene>
<keyword evidence="9" id="KW-1185">Reference proteome</keyword>
<dbReference type="OrthoDB" id="9809841at2"/>
<dbReference type="InterPro" id="IPR049383">
    <property type="entry name" value="UbiD-like_N"/>
</dbReference>
<evidence type="ECO:0000259" key="7">
    <source>
        <dbReference type="Pfam" id="PF20696"/>
    </source>
</evidence>
<dbReference type="NCBIfam" id="NF008175">
    <property type="entry name" value="PRK10922.1"/>
    <property type="match status" value="1"/>
</dbReference>
<dbReference type="GO" id="GO:0005829">
    <property type="term" value="C:cytosol"/>
    <property type="evidence" value="ECO:0007669"/>
    <property type="project" value="TreeGrafter"/>
</dbReference>
<dbReference type="PANTHER" id="PTHR30108">
    <property type="entry name" value="3-OCTAPRENYL-4-HYDROXYBENZOATE CARBOXY-LYASE-RELATED"/>
    <property type="match status" value="1"/>
</dbReference>
<reference evidence="8 9" key="1">
    <citation type="submission" date="2018-01" db="EMBL/GenBank/DDBJ databases">
        <title>Draft genome sequence of Paucibacter aquatile CR182 isolated from freshwater of the Nakdong River.</title>
        <authorList>
            <person name="Choi A."/>
            <person name="Chung E.J."/>
        </authorList>
    </citation>
    <scope>NUCLEOTIDE SEQUENCE [LARGE SCALE GENOMIC DNA]</scope>
    <source>
        <strain evidence="8 9">CR182</strain>
    </source>
</reference>